<dbReference type="SUPFAM" id="SSF53098">
    <property type="entry name" value="Ribonuclease H-like"/>
    <property type="match status" value="1"/>
</dbReference>
<dbReference type="Pfam" id="PF07727">
    <property type="entry name" value="RVT_2"/>
    <property type="match status" value="1"/>
</dbReference>
<evidence type="ECO:0000313" key="4">
    <source>
        <dbReference type="EMBL" id="MBW0538675.1"/>
    </source>
</evidence>
<dbReference type="InterPro" id="IPR012337">
    <property type="entry name" value="RNaseH-like_sf"/>
</dbReference>
<organism evidence="4 5">
    <name type="scientific">Austropuccinia psidii MF-1</name>
    <dbReference type="NCBI Taxonomy" id="1389203"/>
    <lineage>
        <taxon>Eukaryota</taxon>
        <taxon>Fungi</taxon>
        <taxon>Dikarya</taxon>
        <taxon>Basidiomycota</taxon>
        <taxon>Pucciniomycotina</taxon>
        <taxon>Pucciniomycetes</taxon>
        <taxon>Pucciniales</taxon>
        <taxon>Sphaerophragmiaceae</taxon>
        <taxon>Austropuccinia</taxon>
    </lineage>
</organism>
<keyword evidence="5" id="KW-1185">Reference proteome</keyword>
<dbReference type="PANTHER" id="PTHR11439">
    <property type="entry name" value="GAG-POL-RELATED RETROTRANSPOSON"/>
    <property type="match status" value="1"/>
</dbReference>
<evidence type="ECO:0000313" key="5">
    <source>
        <dbReference type="Proteomes" id="UP000765509"/>
    </source>
</evidence>
<dbReference type="InterPro" id="IPR001584">
    <property type="entry name" value="Integrase_cat-core"/>
</dbReference>
<dbReference type="GO" id="GO:0005634">
    <property type="term" value="C:nucleus"/>
    <property type="evidence" value="ECO:0007669"/>
    <property type="project" value="UniProtKB-ARBA"/>
</dbReference>
<evidence type="ECO:0000256" key="1">
    <source>
        <dbReference type="ARBA" id="ARBA00022884"/>
    </source>
</evidence>
<dbReference type="Pfam" id="PF25597">
    <property type="entry name" value="SH3_retrovirus"/>
    <property type="match status" value="1"/>
</dbReference>
<dbReference type="Proteomes" id="UP000765509">
    <property type="component" value="Unassembled WGS sequence"/>
</dbReference>
<dbReference type="AlphaFoldDB" id="A0A9Q3IGX4"/>
<accession>A0A9Q3IGX4</accession>
<dbReference type="InterPro" id="IPR036397">
    <property type="entry name" value="RNaseH_sf"/>
</dbReference>
<reference evidence="4" key="1">
    <citation type="submission" date="2021-03" db="EMBL/GenBank/DDBJ databases">
        <title>Draft genome sequence of rust myrtle Austropuccinia psidii MF-1, a brazilian biotype.</title>
        <authorList>
            <person name="Quecine M.C."/>
            <person name="Pachon D.M.R."/>
            <person name="Bonatelli M.L."/>
            <person name="Correr F.H."/>
            <person name="Franceschini L.M."/>
            <person name="Leite T.F."/>
            <person name="Margarido G.R.A."/>
            <person name="Almeida C.A."/>
            <person name="Ferrarezi J.A."/>
            <person name="Labate C.A."/>
        </authorList>
    </citation>
    <scope>NUCLEOTIDE SEQUENCE</scope>
    <source>
        <strain evidence="4">MF-1</strain>
    </source>
</reference>
<dbReference type="SUPFAM" id="SSF56672">
    <property type="entry name" value="DNA/RNA polymerases"/>
    <property type="match status" value="1"/>
</dbReference>
<sequence length="714" mass="79510">MSVGQSLRQLGEGIDTSSKLLMGAVRMAENQTGQKIKAVVSDNGGEFINKNFSEFFEKHGIIHLPTAPYTPQQNPVAERANWSLLEKMRVLLLDYQVPAEWWGEACSLATYLLNCTLVASLGFQTPIKKQTSKVAPTGILCIFLGNVEGHHNFRLYDPGSRRILITHNCTFKDGVSEPATGPETEVSLPETGAGTSTEEIGACSPQPVALLEKPLPKGWRHELVAETTPKDVTSKVSIENFISGKRSRKPPIRFAGAVVGTTPRSFREALASSKSNAWLTAVAKEFASLERHQVVKEVRLERNQRLLDTTWVFREKTDAEGNVTEEKARLCIKGFHQIEDVDFHETFAPTGRLATLRFLLGYCASNDFDIQQMDVKTAFLHGDLDEDIFIKIPEGYTPTMKGEVCLKLTKSLYGLRQSPSNWYLRIRRFFTEAGFLPSAADPCFFIRTSGDPCFVFLHMDNLVIGGLNLQVFKSEIVSTFEMKDLGELKYVLGMKVTRNRSMRTISLSQELYIANLLKDFGMQDCKPASTPLVPSLRLDPISNSNADPTNINCRRGVGLLNYLVSCTRPDIAFAVSCLAHFLNAPSVEHENAFKHVLRYLKGTKSWGITLGDVCNNSLIMEFCDTDWGSNYDSRSFSGSCVFCYGLVGWKTSKQEVVALSSTEAEYWSISSCCQDISWLLELTKDFGLALKGKLLCDNQGALSLLKNPLYQHQT</sequence>
<feature type="domain" description="Integrase catalytic" evidence="3">
    <location>
        <begin position="1"/>
        <end position="134"/>
    </location>
</feature>
<dbReference type="OrthoDB" id="3344688at2759"/>
<dbReference type="InterPro" id="IPR043502">
    <property type="entry name" value="DNA/RNA_pol_sf"/>
</dbReference>
<dbReference type="EMBL" id="AVOT02043252">
    <property type="protein sequence ID" value="MBW0538675.1"/>
    <property type="molecule type" value="Genomic_DNA"/>
</dbReference>
<comment type="caution">
    <text evidence="4">The sequence shown here is derived from an EMBL/GenBank/DDBJ whole genome shotgun (WGS) entry which is preliminary data.</text>
</comment>
<dbReference type="Gene3D" id="3.30.420.10">
    <property type="entry name" value="Ribonuclease H-like superfamily/Ribonuclease H"/>
    <property type="match status" value="1"/>
</dbReference>
<dbReference type="InterPro" id="IPR013103">
    <property type="entry name" value="RVT_2"/>
</dbReference>
<dbReference type="CDD" id="cd09272">
    <property type="entry name" value="RNase_HI_RT_Ty1"/>
    <property type="match status" value="1"/>
</dbReference>
<dbReference type="PANTHER" id="PTHR11439:SF467">
    <property type="entry name" value="INTEGRASE CATALYTIC DOMAIN-CONTAINING PROTEIN"/>
    <property type="match status" value="1"/>
</dbReference>
<dbReference type="GO" id="GO:0015074">
    <property type="term" value="P:DNA integration"/>
    <property type="evidence" value="ECO:0007669"/>
    <property type="project" value="InterPro"/>
</dbReference>
<name>A0A9Q3IGX4_9BASI</name>
<dbReference type="PROSITE" id="PS50994">
    <property type="entry name" value="INTEGRASE"/>
    <property type="match status" value="1"/>
</dbReference>
<evidence type="ECO:0000259" key="3">
    <source>
        <dbReference type="PROSITE" id="PS50994"/>
    </source>
</evidence>
<keyword evidence="1" id="KW-0694">RNA-binding</keyword>
<dbReference type="InterPro" id="IPR057670">
    <property type="entry name" value="SH3_retrovirus"/>
</dbReference>
<dbReference type="GO" id="GO:0003723">
    <property type="term" value="F:RNA binding"/>
    <property type="evidence" value="ECO:0007669"/>
    <property type="project" value="UniProtKB-KW"/>
</dbReference>
<protein>
    <recommendedName>
        <fullName evidence="3">Integrase catalytic domain-containing protein</fullName>
    </recommendedName>
</protein>
<proteinExistence type="predicted"/>
<evidence type="ECO:0000256" key="2">
    <source>
        <dbReference type="SAM" id="MobiDB-lite"/>
    </source>
</evidence>
<feature type="region of interest" description="Disordered" evidence="2">
    <location>
        <begin position="175"/>
        <end position="199"/>
    </location>
</feature>
<gene>
    <name evidence="4" type="ORF">O181_078390</name>
</gene>